<evidence type="ECO:0000256" key="4">
    <source>
        <dbReference type="ARBA" id="ARBA00048391"/>
    </source>
</evidence>
<dbReference type="NCBIfam" id="TIGR03534">
    <property type="entry name" value="RF_mod_PrmC"/>
    <property type="match status" value="1"/>
</dbReference>
<evidence type="ECO:0000256" key="2">
    <source>
        <dbReference type="ARBA" id="ARBA00022679"/>
    </source>
</evidence>
<dbReference type="Pfam" id="PF17827">
    <property type="entry name" value="PrmC_N"/>
    <property type="match status" value="1"/>
</dbReference>
<comment type="similarity">
    <text evidence="5">Belongs to the protein N5-glutamine methyltransferase family. PrmC subfamily.</text>
</comment>
<dbReference type="HAMAP" id="MF_02126">
    <property type="entry name" value="RF_methyltr_PrmC"/>
    <property type="match status" value="1"/>
</dbReference>
<dbReference type="FunFam" id="3.40.50.150:FF:000053">
    <property type="entry name" value="Release factor glutamine methyltransferase"/>
    <property type="match status" value="1"/>
</dbReference>
<dbReference type="PANTHER" id="PTHR18895:SF74">
    <property type="entry name" value="MTRF1L RELEASE FACTOR GLUTAMINE METHYLTRANSFERASE"/>
    <property type="match status" value="1"/>
</dbReference>
<dbReference type="InterPro" id="IPR004556">
    <property type="entry name" value="HemK-like"/>
</dbReference>
<proteinExistence type="inferred from homology"/>
<sequence length="271" mass="29391">MPQSLTYAALLRQSGLDRSDALALFCHATGHNRAWLIAHDRDEVLPEHAAVFHSLAERRRAGEPVAYLTGEREFYGRPFAVSPAVLIPRPETELLVELALARAPQGAKVLDLGCGSGCIPVTLKLERPDLQVTAVDISAPSLVMAQGNATRLGAAVRFIESDWFGALAGESFELIVSNPPYIEQHDPHLQQGDLRFEPRHALTDEADGLAHLRRIVAQAPVHLTPGGWLLFEHGWDQGPGSRALLEAAGFAEVQTWTDLAGLDRVSGGRKG</sequence>
<dbReference type="EMBL" id="FOVE01000002">
    <property type="protein sequence ID" value="SFN03460.1"/>
    <property type="molecule type" value="Genomic_DNA"/>
</dbReference>
<dbReference type="GO" id="GO:0102559">
    <property type="term" value="F:peptide chain release factor N(5)-glutamine methyltransferase activity"/>
    <property type="evidence" value="ECO:0007669"/>
    <property type="project" value="UniProtKB-EC"/>
</dbReference>
<dbReference type="AlphaFoldDB" id="A0A1I4VQK3"/>
<dbReference type="Proteomes" id="UP000242869">
    <property type="component" value="Unassembled WGS sequence"/>
</dbReference>
<comment type="catalytic activity">
    <reaction evidence="4 5">
        <text>L-glutaminyl-[peptide chain release factor] + S-adenosyl-L-methionine = N(5)-methyl-L-glutaminyl-[peptide chain release factor] + S-adenosyl-L-homocysteine + H(+)</text>
        <dbReference type="Rhea" id="RHEA:42896"/>
        <dbReference type="Rhea" id="RHEA-COMP:10271"/>
        <dbReference type="Rhea" id="RHEA-COMP:10272"/>
        <dbReference type="ChEBI" id="CHEBI:15378"/>
        <dbReference type="ChEBI" id="CHEBI:30011"/>
        <dbReference type="ChEBI" id="CHEBI:57856"/>
        <dbReference type="ChEBI" id="CHEBI:59789"/>
        <dbReference type="ChEBI" id="CHEBI:61891"/>
        <dbReference type="EC" id="2.1.1.297"/>
    </reaction>
</comment>
<dbReference type="Pfam" id="PF05175">
    <property type="entry name" value="MTS"/>
    <property type="match status" value="1"/>
</dbReference>
<dbReference type="RefSeq" id="WP_218142603.1">
    <property type="nucleotide sequence ID" value="NZ_FOVE01000002.1"/>
</dbReference>
<feature type="domain" description="Methyltransferase small" evidence="6">
    <location>
        <begin position="92"/>
        <end position="186"/>
    </location>
</feature>
<keyword evidence="1 5" id="KW-0489">Methyltransferase</keyword>
<keyword evidence="3 5" id="KW-0949">S-adenosyl-L-methionine</keyword>
<dbReference type="GO" id="GO:0032259">
    <property type="term" value="P:methylation"/>
    <property type="evidence" value="ECO:0007669"/>
    <property type="project" value="UniProtKB-KW"/>
</dbReference>
<keyword evidence="9" id="KW-1185">Reference proteome</keyword>
<evidence type="ECO:0000313" key="9">
    <source>
        <dbReference type="Proteomes" id="UP000242869"/>
    </source>
</evidence>
<dbReference type="PROSITE" id="PS00092">
    <property type="entry name" value="N6_MTASE"/>
    <property type="match status" value="1"/>
</dbReference>
<feature type="binding site" evidence="5">
    <location>
        <begin position="113"/>
        <end position="117"/>
    </location>
    <ligand>
        <name>S-adenosyl-L-methionine</name>
        <dbReference type="ChEBI" id="CHEBI:59789"/>
    </ligand>
</feature>
<dbReference type="GO" id="GO:0003676">
    <property type="term" value="F:nucleic acid binding"/>
    <property type="evidence" value="ECO:0007669"/>
    <property type="project" value="InterPro"/>
</dbReference>
<evidence type="ECO:0000256" key="1">
    <source>
        <dbReference type="ARBA" id="ARBA00022603"/>
    </source>
</evidence>
<feature type="binding site" evidence="5">
    <location>
        <position position="178"/>
    </location>
    <ligand>
        <name>S-adenosyl-L-methionine</name>
        <dbReference type="ChEBI" id="CHEBI:59789"/>
    </ligand>
</feature>
<reference evidence="9" key="1">
    <citation type="submission" date="2016-10" db="EMBL/GenBank/DDBJ databases">
        <authorList>
            <person name="Varghese N."/>
            <person name="Submissions S."/>
        </authorList>
    </citation>
    <scope>NUCLEOTIDE SEQUENCE [LARGE SCALE GENOMIC DNA]</scope>
    <source>
        <strain evidence="9">DSM 6150</strain>
    </source>
</reference>
<feature type="domain" description="Release factor glutamine methyltransferase N-terminal" evidence="7">
    <location>
        <begin position="8"/>
        <end position="70"/>
    </location>
</feature>
<dbReference type="Gene3D" id="1.10.8.10">
    <property type="entry name" value="DNA helicase RuvA subunit, C-terminal domain"/>
    <property type="match status" value="1"/>
</dbReference>
<evidence type="ECO:0000259" key="7">
    <source>
        <dbReference type="Pfam" id="PF17827"/>
    </source>
</evidence>
<keyword evidence="2 5" id="KW-0808">Transferase</keyword>
<dbReference type="STRING" id="83765.SAMN05660284_00326"/>
<evidence type="ECO:0000259" key="6">
    <source>
        <dbReference type="Pfam" id="PF05175"/>
    </source>
</evidence>
<protein>
    <recommendedName>
        <fullName evidence="5">Release factor glutamine methyltransferase</fullName>
        <shortName evidence="5">RF MTase</shortName>
        <ecNumber evidence="5">2.1.1.297</ecNumber>
    </recommendedName>
    <alternativeName>
        <fullName evidence="5">N5-glutamine methyltransferase PrmC</fullName>
    </alternativeName>
    <alternativeName>
        <fullName evidence="5">Protein-(glutamine-N5) MTase PrmC</fullName>
    </alternativeName>
    <alternativeName>
        <fullName evidence="5">Protein-glutamine N-methyltransferase PrmC</fullName>
    </alternativeName>
</protein>
<dbReference type="SUPFAM" id="SSF53335">
    <property type="entry name" value="S-adenosyl-L-methionine-dependent methyltransferases"/>
    <property type="match status" value="1"/>
</dbReference>
<dbReference type="InterPro" id="IPR002052">
    <property type="entry name" value="DNA_methylase_N6_adenine_CS"/>
</dbReference>
<evidence type="ECO:0000256" key="3">
    <source>
        <dbReference type="ARBA" id="ARBA00022691"/>
    </source>
</evidence>
<dbReference type="InterPro" id="IPR019874">
    <property type="entry name" value="RF_methyltr_PrmC"/>
</dbReference>
<gene>
    <name evidence="5" type="primary">prmC</name>
    <name evidence="8" type="ORF">SAMN05660284_00326</name>
</gene>
<feature type="binding site" evidence="5">
    <location>
        <begin position="178"/>
        <end position="181"/>
    </location>
    <ligand>
        <name>substrate</name>
    </ligand>
</feature>
<dbReference type="EC" id="2.1.1.297" evidence="5"/>
<name>A0A1I4VQK3_9NEIS</name>
<feature type="binding site" evidence="5">
    <location>
        <position position="136"/>
    </location>
    <ligand>
        <name>S-adenosyl-L-methionine</name>
        <dbReference type="ChEBI" id="CHEBI:59789"/>
    </ligand>
</feature>
<accession>A0A1I4VQK3</accession>
<dbReference type="InterPro" id="IPR050320">
    <property type="entry name" value="N5-glutamine_MTase"/>
</dbReference>
<organism evidence="8 9">
    <name type="scientific">Formivibrio citricus</name>
    <dbReference type="NCBI Taxonomy" id="83765"/>
    <lineage>
        <taxon>Bacteria</taxon>
        <taxon>Pseudomonadati</taxon>
        <taxon>Pseudomonadota</taxon>
        <taxon>Betaproteobacteria</taxon>
        <taxon>Neisseriales</taxon>
        <taxon>Chitinibacteraceae</taxon>
        <taxon>Formivibrio</taxon>
    </lineage>
</organism>
<evidence type="ECO:0000313" key="8">
    <source>
        <dbReference type="EMBL" id="SFN03460.1"/>
    </source>
</evidence>
<dbReference type="PANTHER" id="PTHR18895">
    <property type="entry name" value="HEMK METHYLTRANSFERASE"/>
    <property type="match status" value="1"/>
</dbReference>
<dbReference type="InterPro" id="IPR040758">
    <property type="entry name" value="PrmC_N"/>
</dbReference>
<dbReference type="CDD" id="cd02440">
    <property type="entry name" value="AdoMet_MTases"/>
    <property type="match status" value="1"/>
</dbReference>
<evidence type="ECO:0000256" key="5">
    <source>
        <dbReference type="HAMAP-Rule" id="MF_02126"/>
    </source>
</evidence>
<feature type="binding site" evidence="5">
    <location>
        <position position="163"/>
    </location>
    <ligand>
        <name>S-adenosyl-L-methionine</name>
        <dbReference type="ChEBI" id="CHEBI:59789"/>
    </ligand>
</feature>
<comment type="function">
    <text evidence="5">Methylates the class 1 translation termination release factors RF1/PrfA and RF2/PrfB on the glutamine residue of the universally conserved GGQ motif.</text>
</comment>
<dbReference type="InterPro" id="IPR029063">
    <property type="entry name" value="SAM-dependent_MTases_sf"/>
</dbReference>
<dbReference type="Gene3D" id="3.40.50.150">
    <property type="entry name" value="Vaccinia Virus protein VP39"/>
    <property type="match status" value="1"/>
</dbReference>
<dbReference type="InterPro" id="IPR007848">
    <property type="entry name" value="Small_mtfrase_dom"/>
</dbReference>
<dbReference type="NCBIfam" id="TIGR00536">
    <property type="entry name" value="hemK_fam"/>
    <property type="match status" value="1"/>
</dbReference>